<dbReference type="InterPro" id="IPR037883">
    <property type="entry name" value="Knr4/Smi1-like_sf"/>
</dbReference>
<dbReference type="AlphaFoldDB" id="A0AAN6LUI4"/>
<protein>
    <recommendedName>
        <fullName evidence="2">Knr4/Smi1-like domain-containing protein</fullName>
    </recommendedName>
</protein>
<evidence type="ECO:0000259" key="2">
    <source>
        <dbReference type="SMART" id="SM00860"/>
    </source>
</evidence>
<feature type="compositionally biased region" description="Basic residues" evidence="1">
    <location>
        <begin position="108"/>
        <end position="117"/>
    </location>
</feature>
<dbReference type="Pfam" id="PF09346">
    <property type="entry name" value="SMI1_KNR4"/>
    <property type="match status" value="1"/>
</dbReference>
<keyword evidence="4" id="KW-1185">Reference proteome</keyword>
<reference evidence="3 4" key="1">
    <citation type="submission" date="2021-02" db="EMBL/GenBank/DDBJ databases">
        <title>Genome assembly of Pseudopithomyces chartarum.</title>
        <authorList>
            <person name="Jauregui R."/>
            <person name="Singh J."/>
            <person name="Voisey C."/>
        </authorList>
    </citation>
    <scope>NUCLEOTIDE SEQUENCE [LARGE SCALE GENOMIC DNA]</scope>
    <source>
        <strain evidence="3 4">AGR01</strain>
    </source>
</reference>
<organism evidence="3 4">
    <name type="scientific">Pseudopithomyces chartarum</name>
    <dbReference type="NCBI Taxonomy" id="1892770"/>
    <lineage>
        <taxon>Eukaryota</taxon>
        <taxon>Fungi</taxon>
        <taxon>Dikarya</taxon>
        <taxon>Ascomycota</taxon>
        <taxon>Pezizomycotina</taxon>
        <taxon>Dothideomycetes</taxon>
        <taxon>Pleosporomycetidae</taxon>
        <taxon>Pleosporales</taxon>
        <taxon>Massarineae</taxon>
        <taxon>Didymosphaeriaceae</taxon>
        <taxon>Pseudopithomyces</taxon>
    </lineage>
</organism>
<proteinExistence type="predicted"/>
<evidence type="ECO:0000256" key="1">
    <source>
        <dbReference type="SAM" id="MobiDB-lite"/>
    </source>
</evidence>
<gene>
    <name evidence="3" type="ORF">GRF29_161g1112439</name>
</gene>
<evidence type="ECO:0000313" key="4">
    <source>
        <dbReference type="Proteomes" id="UP001280581"/>
    </source>
</evidence>
<dbReference type="EMBL" id="WVTA01000014">
    <property type="protein sequence ID" value="KAK3202411.1"/>
    <property type="molecule type" value="Genomic_DNA"/>
</dbReference>
<feature type="region of interest" description="Disordered" evidence="1">
    <location>
        <begin position="96"/>
        <end position="129"/>
    </location>
</feature>
<feature type="domain" description="Knr4/Smi1-like" evidence="2">
    <location>
        <begin position="335"/>
        <end position="507"/>
    </location>
</feature>
<name>A0AAN6LUI4_9PLEO</name>
<dbReference type="Gene3D" id="3.40.1580.10">
    <property type="entry name" value="SMI1/KNR4-like"/>
    <property type="match status" value="1"/>
</dbReference>
<dbReference type="SUPFAM" id="SSF160631">
    <property type="entry name" value="SMI1/KNR4-like"/>
    <property type="match status" value="1"/>
</dbReference>
<comment type="caution">
    <text evidence="3">The sequence shown here is derived from an EMBL/GenBank/DDBJ whole genome shotgun (WGS) entry which is preliminary data.</text>
</comment>
<sequence>MDESAEFEQSHMTTALFSRTKLLKLNNHDLYYKLSHLIISFAAIGHVETASRLVSTLNQHDRHHGQHIPLRPLWFLWDSIGIWPEGEKQRVYDTLRDGHNNNQESSKGGKKPIRKSARIQEKQNETITDEDIESKLQELATSHSQLWWYPSKRDGKPSPFDSKLSTHEKCAIVREIIDTFQEMEDKSSKDAHTGVAAMDASSGLVAALDLVLSIEAGSPSTESVPSPTEILALISKRMSANQQLRMLAHSRRAWRLLQTGALAEALELDSEKLTIFTEQLESVLEERFKNGRLVTEDLPIRNLLDQIQHNGFNINNTQDLAPPDPKYKETFFQTPATDSEIANAEAKLETTLPDDYKSFLHESNGFGPLFNGILYDPPLHSLNEIRWTTDEEDYFTELSFDPACYPETGNAQSDTLMGKTIEIGTEDIDNTWLVPPSSVARYKDWVKRTLESDNVEEKRKEKVRKQVRDFAGSEDAFWALDWICVKWSSGGAASFQHWPSFRAYLTAMAEEGDVGLEEQDLIGRREEWWVYAFVRKSDEKEEK</sequence>
<dbReference type="Proteomes" id="UP001280581">
    <property type="component" value="Unassembled WGS sequence"/>
</dbReference>
<dbReference type="InterPro" id="IPR018958">
    <property type="entry name" value="Knr4/Smi1-like_dom"/>
</dbReference>
<accession>A0AAN6LUI4</accession>
<dbReference type="SMART" id="SM00860">
    <property type="entry name" value="SMI1_KNR4"/>
    <property type="match status" value="1"/>
</dbReference>
<evidence type="ECO:0000313" key="3">
    <source>
        <dbReference type="EMBL" id="KAK3202411.1"/>
    </source>
</evidence>